<protein>
    <recommendedName>
        <fullName evidence="9">KASH5-like coiled-coil domain-containing protein</fullName>
    </recommendedName>
</protein>
<dbReference type="STRING" id="8022.A0A060XW86"/>
<evidence type="ECO:0000256" key="5">
    <source>
        <dbReference type="ARBA" id="ARBA00022989"/>
    </source>
</evidence>
<dbReference type="PANTHER" id="PTHR15352">
    <property type="entry name" value="LYMPHOID-RESTRICTED MEMBRANE PROTEIN, JAW1"/>
    <property type="match status" value="1"/>
</dbReference>
<reference evidence="10" key="1">
    <citation type="journal article" date="2014" name="Nat. Commun.">
        <title>The rainbow trout genome provides novel insights into evolution after whole-genome duplication in vertebrates.</title>
        <authorList>
            <person name="Berthelot C."/>
            <person name="Brunet F."/>
            <person name="Chalopin D."/>
            <person name="Juanchich A."/>
            <person name="Bernard M."/>
            <person name="Noel B."/>
            <person name="Bento P."/>
            <person name="Da Silva C."/>
            <person name="Labadie K."/>
            <person name="Alberti A."/>
            <person name="Aury J.M."/>
            <person name="Louis A."/>
            <person name="Dehais P."/>
            <person name="Bardou P."/>
            <person name="Montfort J."/>
            <person name="Klopp C."/>
            <person name="Cabau C."/>
            <person name="Gaspin C."/>
            <person name="Thorgaard G.H."/>
            <person name="Boussaha M."/>
            <person name="Quillet E."/>
            <person name="Guyomard R."/>
            <person name="Galiana D."/>
            <person name="Bobe J."/>
            <person name="Volff J.N."/>
            <person name="Genet C."/>
            <person name="Wincker P."/>
            <person name="Jaillon O."/>
            <person name="Roest Crollius H."/>
            <person name="Guiguen Y."/>
        </authorList>
    </citation>
    <scope>NUCLEOTIDE SEQUENCE [LARGE SCALE GENOMIC DNA]</scope>
</reference>
<dbReference type="Proteomes" id="UP000193380">
    <property type="component" value="Unassembled WGS sequence"/>
</dbReference>
<dbReference type="Pfam" id="PF14662">
    <property type="entry name" value="KASH_CCD"/>
    <property type="match status" value="1"/>
</dbReference>
<name>A0A060XW86_ONCMY</name>
<keyword evidence="3" id="KW-0963">Cytoplasm</keyword>
<feature type="coiled-coil region" evidence="8">
    <location>
        <begin position="99"/>
        <end position="147"/>
    </location>
</feature>
<dbReference type="Gene3D" id="1.20.5.340">
    <property type="match status" value="1"/>
</dbReference>
<evidence type="ECO:0000256" key="4">
    <source>
        <dbReference type="ARBA" id="ARBA00022692"/>
    </source>
</evidence>
<gene>
    <name evidence="10" type="ORF">GSONMT00061789001</name>
</gene>
<evidence type="ECO:0000256" key="6">
    <source>
        <dbReference type="ARBA" id="ARBA00023054"/>
    </source>
</evidence>
<accession>A0A060XW86</accession>
<keyword evidence="4" id="KW-0812">Transmembrane</keyword>
<evidence type="ECO:0000259" key="9">
    <source>
        <dbReference type="Pfam" id="PF14662"/>
    </source>
</evidence>
<evidence type="ECO:0000313" key="11">
    <source>
        <dbReference type="Proteomes" id="UP000193380"/>
    </source>
</evidence>
<evidence type="ECO:0000256" key="2">
    <source>
        <dbReference type="ARBA" id="ARBA00004496"/>
    </source>
</evidence>
<dbReference type="PANTHER" id="PTHR15352:SF3">
    <property type="entry name" value="INOSITOL 1,4,5-TRIPHOSPHATE RECEPTOR ASSOCIATED 2"/>
    <property type="match status" value="1"/>
</dbReference>
<evidence type="ECO:0000256" key="1">
    <source>
        <dbReference type="ARBA" id="ARBA00004167"/>
    </source>
</evidence>
<dbReference type="AlphaFoldDB" id="A0A060XW86"/>
<dbReference type="GO" id="GO:0005789">
    <property type="term" value="C:endoplasmic reticulum membrane"/>
    <property type="evidence" value="ECO:0007669"/>
    <property type="project" value="TreeGrafter"/>
</dbReference>
<dbReference type="EMBL" id="FR906294">
    <property type="protein sequence ID" value="CDQ83933.1"/>
    <property type="molecule type" value="Genomic_DNA"/>
</dbReference>
<comment type="subcellular location">
    <subcellularLocation>
        <location evidence="2">Cytoplasm</location>
    </subcellularLocation>
    <subcellularLocation>
        <location evidence="1">Membrane</location>
        <topology evidence="1">Single-pass membrane protein</topology>
    </subcellularLocation>
</comment>
<organism evidence="10 11">
    <name type="scientific">Oncorhynchus mykiss</name>
    <name type="common">Rainbow trout</name>
    <name type="synonym">Salmo gairdneri</name>
    <dbReference type="NCBI Taxonomy" id="8022"/>
    <lineage>
        <taxon>Eukaryota</taxon>
        <taxon>Metazoa</taxon>
        <taxon>Chordata</taxon>
        <taxon>Craniata</taxon>
        <taxon>Vertebrata</taxon>
        <taxon>Euteleostomi</taxon>
        <taxon>Actinopterygii</taxon>
        <taxon>Neopterygii</taxon>
        <taxon>Teleostei</taxon>
        <taxon>Protacanthopterygii</taxon>
        <taxon>Salmoniformes</taxon>
        <taxon>Salmonidae</taxon>
        <taxon>Salmoninae</taxon>
        <taxon>Oncorhynchus</taxon>
    </lineage>
</organism>
<proteinExistence type="predicted"/>
<dbReference type="PaxDb" id="8022-A0A060XW86"/>
<evidence type="ECO:0000256" key="3">
    <source>
        <dbReference type="ARBA" id="ARBA00022490"/>
    </source>
</evidence>
<keyword evidence="7" id="KW-0472">Membrane</keyword>
<keyword evidence="5" id="KW-1133">Transmembrane helix</keyword>
<reference evidence="10" key="2">
    <citation type="submission" date="2014-03" db="EMBL/GenBank/DDBJ databases">
        <authorList>
            <person name="Genoscope - CEA"/>
        </authorList>
    </citation>
    <scope>NUCLEOTIDE SEQUENCE</scope>
</reference>
<dbReference type="InterPro" id="IPR008677">
    <property type="entry name" value="MRVI1"/>
</dbReference>
<keyword evidence="6 8" id="KW-0175">Coiled coil</keyword>
<feature type="domain" description="KASH5-like coiled-coil" evidence="9">
    <location>
        <begin position="91"/>
        <end position="182"/>
    </location>
</feature>
<sequence>MSPSSHVALSPSLSLCSPSKRTSTSVSLFYQINVFSPSFSKHRSFLSFSHSSLSVFSLSVFSPLAKRSVLLNMTSGSLEAFGGEVSRADLETSDLVFCVSDLQFSNQKLQQEVRKLKQSVETMEDHNQKLAEENEELKSQARLGQQLAQKEKMLKDEVEEMKMSLSCTEEGRARASAQCKHMVYIYTHTISTVMLFNHRH</sequence>
<evidence type="ECO:0000256" key="8">
    <source>
        <dbReference type="SAM" id="Coils"/>
    </source>
</evidence>
<dbReference type="InterPro" id="IPR028168">
    <property type="entry name" value="KASH5_CC"/>
</dbReference>
<evidence type="ECO:0000313" key="10">
    <source>
        <dbReference type="EMBL" id="CDQ83933.1"/>
    </source>
</evidence>
<evidence type="ECO:0000256" key="7">
    <source>
        <dbReference type="ARBA" id="ARBA00023136"/>
    </source>
</evidence>